<evidence type="ECO:0000313" key="1">
    <source>
        <dbReference type="EMBL" id="CAF1153816.1"/>
    </source>
</evidence>
<reference evidence="1" key="1">
    <citation type="submission" date="2021-02" db="EMBL/GenBank/DDBJ databases">
        <authorList>
            <person name="Nowell W R."/>
        </authorList>
    </citation>
    <scope>NUCLEOTIDE SEQUENCE</scope>
    <source>
        <strain evidence="1">Ploen Becks lab</strain>
    </source>
</reference>
<name>A0A814SZ90_9BILA</name>
<dbReference type="EMBL" id="CAJNOC010012470">
    <property type="protein sequence ID" value="CAF1153816.1"/>
    <property type="molecule type" value="Genomic_DNA"/>
</dbReference>
<evidence type="ECO:0000313" key="2">
    <source>
        <dbReference type="Proteomes" id="UP000663879"/>
    </source>
</evidence>
<organism evidence="1 2">
    <name type="scientific">Brachionus calyciflorus</name>
    <dbReference type="NCBI Taxonomy" id="104777"/>
    <lineage>
        <taxon>Eukaryota</taxon>
        <taxon>Metazoa</taxon>
        <taxon>Spiralia</taxon>
        <taxon>Gnathifera</taxon>
        <taxon>Rotifera</taxon>
        <taxon>Eurotatoria</taxon>
        <taxon>Monogononta</taxon>
        <taxon>Pseudotrocha</taxon>
        <taxon>Ploima</taxon>
        <taxon>Brachionidae</taxon>
        <taxon>Brachionus</taxon>
    </lineage>
</organism>
<feature type="non-terminal residue" evidence="1">
    <location>
        <position position="40"/>
    </location>
</feature>
<comment type="caution">
    <text evidence="1">The sequence shown here is derived from an EMBL/GenBank/DDBJ whole genome shotgun (WGS) entry which is preliminary data.</text>
</comment>
<dbReference type="Proteomes" id="UP000663879">
    <property type="component" value="Unassembled WGS sequence"/>
</dbReference>
<sequence length="40" mass="4707">MLEENMSNLEFLIKLIDEYSAYPNKKQNGLPVFNYCLIPL</sequence>
<dbReference type="AlphaFoldDB" id="A0A814SZ90"/>
<keyword evidence="2" id="KW-1185">Reference proteome</keyword>
<protein>
    <submittedName>
        <fullName evidence="1">Uncharacterized protein</fullName>
    </submittedName>
</protein>
<gene>
    <name evidence="1" type="ORF">OXX778_LOCUS23389</name>
</gene>
<proteinExistence type="predicted"/>
<accession>A0A814SZ90</accession>